<dbReference type="CDD" id="cd01066">
    <property type="entry name" value="APP_MetAP"/>
    <property type="match status" value="1"/>
</dbReference>
<gene>
    <name evidence="2" type="ORF">ACFSCZ_06205</name>
</gene>
<dbReference type="PANTHER" id="PTHR46112">
    <property type="entry name" value="AMINOPEPTIDASE"/>
    <property type="match status" value="1"/>
</dbReference>
<reference evidence="3" key="1">
    <citation type="journal article" date="2019" name="Int. J. Syst. Evol. Microbiol.">
        <title>The Global Catalogue of Microorganisms (GCM) 10K type strain sequencing project: providing services to taxonomists for standard genome sequencing and annotation.</title>
        <authorList>
            <consortium name="The Broad Institute Genomics Platform"/>
            <consortium name="The Broad Institute Genome Sequencing Center for Infectious Disease"/>
            <person name="Wu L."/>
            <person name="Ma J."/>
        </authorList>
    </citation>
    <scope>NUCLEOTIDE SEQUENCE [LARGE SCALE GENOMIC DNA]</scope>
    <source>
        <strain evidence="3">CGMCC 1.12295</strain>
    </source>
</reference>
<feature type="domain" description="Peptidase M24" evidence="1">
    <location>
        <begin position="71"/>
        <end position="280"/>
    </location>
</feature>
<dbReference type="InterPro" id="IPR036005">
    <property type="entry name" value="Creatinase/aminopeptidase-like"/>
</dbReference>
<sequence length="297" mass="33319">MNWIYNWVDHYGFAGEIATLVKKHGAGSPLAMDGIPPISVMALLDKGIKVVDGRTPIELARAVKSEEEIKCLRISMKIVDKALVKIRTALQPGITENELWSILHQTNISNGGNYNDTRLLASGPRTNPFFQESSDRVIQAGELVTLDTDTVGPFGYYADISRTFYCGDGDPTEEQRQLYNTAFEQIEWNASIIKSGMTFREFAEKSWKIPKEFFANRYSAIAHGVGFSSEYPYIVPREDFDERGFDGEIMENMVLSVESYIGAKGGAEGVKLEQQYLVTADGSVRFSDFPFEEKLLY</sequence>
<organism evidence="2 3">
    <name type="scientific">Siminovitchia sediminis</name>
    <dbReference type="NCBI Taxonomy" id="1274353"/>
    <lineage>
        <taxon>Bacteria</taxon>
        <taxon>Bacillati</taxon>
        <taxon>Bacillota</taxon>
        <taxon>Bacilli</taxon>
        <taxon>Bacillales</taxon>
        <taxon>Bacillaceae</taxon>
        <taxon>Siminovitchia</taxon>
    </lineage>
</organism>
<dbReference type="EMBL" id="JBHUEO010000012">
    <property type="protein sequence ID" value="MFD1706347.1"/>
    <property type="molecule type" value="Genomic_DNA"/>
</dbReference>
<dbReference type="InterPro" id="IPR050659">
    <property type="entry name" value="Peptidase_M24B"/>
</dbReference>
<dbReference type="InterPro" id="IPR000994">
    <property type="entry name" value="Pept_M24"/>
</dbReference>
<dbReference type="Pfam" id="PF00557">
    <property type="entry name" value="Peptidase_M24"/>
    <property type="match status" value="1"/>
</dbReference>
<protein>
    <submittedName>
        <fullName evidence="2">M24 family metallopeptidase</fullName>
    </submittedName>
</protein>
<dbReference type="Gene3D" id="3.90.230.10">
    <property type="entry name" value="Creatinase/methionine aminopeptidase superfamily"/>
    <property type="match status" value="1"/>
</dbReference>
<dbReference type="SUPFAM" id="SSF55920">
    <property type="entry name" value="Creatinase/aminopeptidase"/>
    <property type="match status" value="1"/>
</dbReference>
<dbReference type="Gene3D" id="3.40.350.10">
    <property type="entry name" value="Creatinase/prolidase N-terminal domain"/>
    <property type="match status" value="1"/>
</dbReference>
<evidence type="ECO:0000259" key="1">
    <source>
        <dbReference type="Pfam" id="PF00557"/>
    </source>
</evidence>
<name>A0ABW4KH38_9BACI</name>
<keyword evidence="3" id="KW-1185">Reference proteome</keyword>
<dbReference type="InterPro" id="IPR029149">
    <property type="entry name" value="Creatin/AminoP/Spt16_N"/>
</dbReference>
<accession>A0ABW4KH38</accession>
<dbReference type="PANTHER" id="PTHR46112:SF2">
    <property type="entry name" value="XAA-PRO AMINOPEPTIDASE P-RELATED"/>
    <property type="match status" value="1"/>
</dbReference>
<comment type="caution">
    <text evidence="2">The sequence shown here is derived from an EMBL/GenBank/DDBJ whole genome shotgun (WGS) entry which is preliminary data.</text>
</comment>
<evidence type="ECO:0000313" key="2">
    <source>
        <dbReference type="EMBL" id="MFD1706347.1"/>
    </source>
</evidence>
<evidence type="ECO:0000313" key="3">
    <source>
        <dbReference type="Proteomes" id="UP001597301"/>
    </source>
</evidence>
<dbReference type="Proteomes" id="UP001597301">
    <property type="component" value="Unassembled WGS sequence"/>
</dbReference>
<proteinExistence type="predicted"/>
<dbReference type="RefSeq" id="WP_380772935.1">
    <property type="nucleotide sequence ID" value="NZ_JBHUEO010000012.1"/>
</dbReference>